<evidence type="ECO:0000256" key="2">
    <source>
        <dbReference type="SAM" id="MobiDB-lite"/>
    </source>
</evidence>
<dbReference type="GeneID" id="14886273"/>
<proteinExistence type="predicted"/>
<gene>
    <name evidence="3" type="ORF">EIN_095860</name>
</gene>
<reference evidence="3 4" key="1">
    <citation type="submission" date="2012-10" db="EMBL/GenBank/DDBJ databases">
        <authorList>
            <person name="Zafar N."/>
            <person name="Inman J."/>
            <person name="Hall N."/>
            <person name="Lorenzi H."/>
            <person name="Caler E."/>
        </authorList>
    </citation>
    <scope>NUCLEOTIDE SEQUENCE [LARGE SCALE GENOMIC DNA]</scope>
    <source>
        <strain evidence="3 4">IP1</strain>
    </source>
</reference>
<keyword evidence="1" id="KW-0175">Coiled coil</keyword>
<dbReference type="EMBL" id="KB206860">
    <property type="protein sequence ID" value="ELP87329.1"/>
    <property type="molecule type" value="Genomic_DNA"/>
</dbReference>
<sequence length="171" mass="19974">MSYPYTTPFNSNFANNPRSSDSTNDNLIKQLSENNSVYREKLIELRNKSDSLNAELFALRQRVTTVHNTSEIQTLSSKNEELQKLITSLNNSIEDKDRENDLLRKKVRDSDLTTTDLETAKVVLNRLQTKRSSLTLKYETLQKEFNQYKITKNEEMKKIMANVNYLQKMVE</sequence>
<evidence type="ECO:0000256" key="1">
    <source>
        <dbReference type="SAM" id="Coils"/>
    </source>
</evidence>
<keyword evidence="4" id="KW-1185">Reference proteome</keyword>
<dbReference type="Proteomes" id="UP000014680">
    <property type="component" value="Unassembled WGS sequence"/>
</dbReference>
<evidence type="ECO:0000313" key="3">
    <source>
        <dbReference type="EMBL" id="ELP87329.1"/>
    </source>
</evidence>
<dbReference type="KEGG" id="eiv:EIN_095860"/>
<name>A0A0A1U0C6_ENTIV</name>
<organism evidence="3 4">
    <name type="scientific">Entamoeba invadens IP1</name>
    <dbReference type="NCBI Taxonomy" id="370355"/>
    <lineage>
        <taxon>Eukaryota</taxon>
        <taxon>Amoebozoa</taxon>
        <taxon>Evosea</taxon>
        <taxon>Archamoebae</taxon>
        <taxon>Mastigamoebida</taxon>
        <taxon>Entamoebidae</taxon>
        <taxon>Entamoeba</taxon>
    </lineage>
</organism>
<evidence type="ECO:0000313" key="4">
    <source>
        <dbReference type="Proteomes" id="UP000014680"/>
    </source>
</evidence>
<feature type="region of interest" description="Disordered" evidence="2">
    <location>
        <begin position="1"/>
        <end position="24"/>
    </location>
</feature>
<feature type="coiled-coil region" evidence="1">
    <location>
        <begin position="28"/>
        <end position="158"/>
    </location>
</feature>
<dbReference type="AlphaFoldDB" id="A0A0A1U0C6"/>
<dbReference type="VEuPathDB" id="AmoebaDB:EIN_095860"/>
<accession>A0A0A1U0C6</accession>
<protein>
    <submittedName>
        <fullName evidence="3">Uncharacterized protein</fullName>
    </submittedName>
</protein>
<dbReference type="RefSeq" id="XP_004254100.1">
    <property type="nucleotide sequence ID" value="XM_004254052.1"/>
</dbReference>